<feature type="domain" description="TIL" evidence="2">
    <location>
        <begin position="95"/>
        <end position="151"/>
    </location>
</feature>
<proteinExistence type="evidence at transcript level"/>
<accession>G3MT58</accession>
<evidence type="ECO:0000256" key="1">
    <source>
        <dbReference type="SAM" id="SignalP"/>
    </source>
</evidence>
<keyword evidence="1" id="KW-0732">Signal</keyword>
<dbReference type="AlphaFoldDB" id="G3MT58"/>
<dbReference type="SUPFAM" id="SSF57567">
    <property type="entry name" value="Serine protease inhibitors"/>
    <property type="match status" value="1"/>
</dbReference>
<dbReference type="Gene3D" id="2.10.25.10">
    <property type="entry name" value="Laminin"/>
    <property type="match status" value="1"/>
</dbReference>
<feature type="chain" id="PRO_5003447654" description="TIL domain-containing protein" evidence="1">
    <location>
        <begin position="39"/>
        <end position="154"/>
    </location>
</feature>
<sequence>MRYSYGGGHASLFVMMKVAPACLLPLFILCTTALLVRGQGDPEVPGALTGGHWPQNVVWPLSPSWPIHTVWPSSPSWSMNPVWPPRPSRRFCRRRGEVYLRCRSSTCGERKCSDVFQKWLPMCTSDCVNGCFCREGLYRDHRRRCVLRRNCIRH</sequence>
<reference evidence="3" key="1">
    <citation type="journal article" date="2011" name="PLoS ONE">
        <title>A deep insight into the sialotranscriptome of the gulf coast tick, Amblyomma maculatum.</title>
        <authorList>
            <person name="Karim S."/>
            <person name="Singh P."/>
            <person name="Ribeiro J.M."/>
        </authorList>
    </citation>
    <scope>NUCLEOTIDE SEQUENCE</scope>
    <source>
        <tissue evidence="3">Salivary gland</tissue>
    </source>
</reference>
<dbReference type="EMBL" id="JO845059">
    <property type="protein sequence ID" value="AEO36676.1"/>
    <property type="molecule type" value="mRNA"/>
</dbReference>
<evidence type="ECO:0000313" key="3">
    <source>
        <dbReference type="EMBL" id="AEO36676.1"/>
    </source>
</evidence>
<protein>
    <recommendedName>
        <fullName evidence="2">TIL domain-containing protein</fullName>
    </recommendedName>
</protein>
<name>G3MT58_AMBMU</name>
<dbReference type="Pfam" id="PF01826">
    <property type="entry name" value="TIL"/>
    <property type="match status" value="1"/>
</dbReference>
<dbReference type="InterPro" id="IPR036084">
    <property type="entry name" value="Ser_inhib-like_sf"/>
</dbReference>
<dbReference type="InterPro" id="IPR002919">
    <property type="entry name" value="TIL_dom"/>
</dbReference>
<feature type="signal peptide" evidence="1">
    <location>
        <begin position="1"/>
        <end position="38"/>
    </location>
</feature>
<evidence type="ECO:0000259" key="2">
    <source>
        <dbReference type="Pfam" id="PF01826"/>
    </source>
</evidence>
<dbReference type="CDD" id="cd19941">
    <property type="entry name" value="TIL"/>
    <property type="match status" value="1"/>
</dbReference>
<organism evidence="3">
    <name type="scientific">Amblyomma maculatum</name>
    <name type="common">Gulf Coast tick</name>
    <dbReference type="NCBI Taxonomy" id="34609"/>
    <lineage>
        <taxon>Eukaryota</taxon>
        <taxon>Metazoa</taxon>
        <taxon>Ecdysozoa</taxon>
        <taxon>Arthropoda</taxon>
        <taxon>Chelicerata</taxon>
        <taxon>Arachnida</taxon>
        <taxon>Acari</taxon>
        <taxon>Parasitiformes</taxon>
        <taxon>Ixodida</taxon>
        <taxon>Ixodoidea</taxon>
        <taxon>Ixodidae</taxon>
        <taxon>Amblyomminae</taxon>
        <taxon>Amblyomma</taxon>
    </lineage>
</organism>